<sequence>MDMGVVYWTDDEEDSQANTGKTGDFKLTDVSVQKIEQEMARFMQTMDKLFSRAELQAQMQAMDLAEVELWVSITAEGSVSLIGQGAKLAGTRSVVLRFRKRG</sequence>
<gene>
    <name evidence="1" type="ORF">BH720_016000</name>
</gene>
<proteinExistence type="predicted"/>
<reference evidence="1 2" key="1">
    <citation type="journal article" date="2016" name="Genome Announc.">
        <title>Draft Genome Sequence of the Thermotolerant Cyanobacterium Desertifilum sp. IPPAS B-1220.</title>
        <authorList>
            <person name="Mironov K.S."/>
            <person name="Sinetova M.A."/>
            <person name="Bolatkhan K."/>
            <person name="Zayadan B.K."/>
            <person name="Ustinova V.V."/>
            <person name="Kupriyanova E.V."/>
            <person name="Skrypnik A.N."/>
            <person name="Gogoleva N.E."/>
            <person name="Gogolev Y.V."/>
            <person name="Los D.A."/>
        </authorList>
    </citation>
    <scope>NUCLEOTIDE SEQUENCE [LARGE SCALE GENOMIC DNA]</scope>
    <source>
        <strain evidence="1 2">IPPAS B-1220</strain>
    </source>
</reference>
<organism evidence="1 2">
    <name type="scientific">Desertifilum tharense IPPAS B-1220</name>
    <dbReference type="NCBI Taxonomy" id="1781255"/>
    <lineage>
        <taxon>Bacteria</taxon>
        <taxon>Bacillati</taxon>
        <taxon>Cyanobacteriota</taxon>
        <taxon>Cyanophyceae</taxon>
        <taxon>Desertifilales</taxon>
        <taxon>Desertifilaceae</taxon>
        <taxon>Desertifilum</taxon>
    </lineage>
</organism>
<accession>A0ACD5H1F9</accession>
<protein>
    <submittedName>
        <fullName evidence="1">Uncharacterized protein</fullName>
    </submittedName>
</protein>
<evidence type="ECO:0000313" key="2">
    <source>
        <dbReference type="Proteomes" id="UP000095472"/>
    </source>
</evidence>
<name>A0ACD5H1F9_9CYAN</name>
<keyword evidence="2" id="KW-1185">Reference proteome</keyword>
<dbReference type="EMBL" id="CP182909">
    <property type="protein sequence ID" value="XPM66636.1"/>
    <property type="molecule type" value="Genomic_DNA"/>
</dbReference>
<evidence type="ECO:0000313" key="1">
    <source>
        <dbReference type="EMBL" id="XPM66636.1"/>
    </source>
</evidence>
<dbReference type="Proteomes" id="UP000095472">
    <property type="component" value="Chromosome"/>
</dbReference>